<evidence type="ECO:0000313" key="1">
    <source>
        <dbReference type="EMBL" id="MFJ1267108.1"/>
    </source>
</evidence>
<name>A0ABW8D327_9GAMM</name>
<sequence length="165" mass="18821">MDFGETKNAFFTVIRKHIKTSFIPEDTANPTQNELLNDIKTYPKVYLFTSLEEAQDLAKTFFHSPHVPKVAGHYGLVAEVTATFTDMPEKAEIDDSVQYNNWVDSQKLNYSKRELSGHTSSCVLIFPEQITSILRSYIPEMAKNHNPNLQDTDFTEVKPSLCKVM</sequence>
<comment type="caution">
    <text evidence="1">The sequence shown here is derived from an EMBL/GenBank/DDBJ whole genome shotgun (WGS) entry which is preliminary data.</text>
</comment>
<dbReference type="RefSeq" id="WP_400185634.1">
    <property type="nucleotide sequence ID" value="NZ_JBGORX010000001.1"/>
</dbReference>
<reference evidence="1 2" key="1">
    <citation type="submission" date="2024-08" db="EMBL/GenBank/DDBJ databases">
        <title>Draft Genome Sequence of Legionella lytica strain DSB2004, Isolated From a Fire Sprinkler System.</title>
        <authorList>
            <person name="Everhart A.D."/>
            <person name="Kidane D.T."/>
            <person name="Farone A.L."/>
            <person name="Farone M.B."/>
        </authorList>
    </citation>
    <scope>NUCLEOTIDE SEQUENCE [LARGE SCALE GENOMIC DNA]</scope>
    <source>
        <strain evidence="1 2">DSB2004</strain>
    </source>
</reference>
<dbReference type="Proteomes" id="UP001615550">
    <property type="component" value="Unassembled WGS sequence"/>
</dbReference>
<organism evidence="1 2">
    <name type="scientific">Legionella lytica</name>
    <dbReference type="NCBI Taxonomy" id="96232"/>
    <lineage>
        <taxon>Bacteria</taxon>
        <taxon>Pseudomonadati</taxon>
        <taxon>Pseudomonadota</taxon>
        <taxon>Gammaproteobacteria</taxon>
        <taxon>Legionellales</taxon>
        <taxon>Legionellaceae</taxon>
        <taxon>Legionella</taxon>
    </lineage>
</organism>
<keyword evidence="2" id="KW-1185">Reference proteome</keyword>
<protein>
    <submittedName>
        <fullName evidence="1">Uncharacterized protein</fullName>
    </submittedName>
</protein>
<dbReference type="EMBL" id="JBGORX010000001">
    <property type="protein sequence ID" value="MFJ1267108.1"/>
    <property type="molecule type" value="Genomic_DNA"/>
</dbReference>
<accession>A0ABW8D327</accession>
<evidence type="ECO:0000313" key="2">
    <source>
        <dbReference type="Proteomes" id="UP001615550"/>
    </source>
</evidence>
<gene>
    <name evidence="1" type="ORF">ACD661_00895</name>
</gene>
<proteinExistence type="predicted"/>